<dbReference type="Pfam" id="PF07920">
    <property type="entry name" value="DUF1684"/>
    <property type="match status" value="1"/>
</dbReference>
<sequence length="289" mass="33004">MNRFAALPLIFLLFIQQANAQVTEFENWKKDRIAELTGEDGWINLSGLLWLDEKNAYLNEISDDSLILSGQAGKRNIGTFQLVNDSVWFFFNPKVAKKSNLQFPAKTLQYPVSSYAKGGVYFDHWKWTVIQRGGQYAVRLRDLTHPELGKFEGIPVFDYDPSLKVKAFFEPKFNETMEIPNVLGQVIEWKVMGILKFEIGDEKYQLHALDEAGKLFVIFSDETSGQETYPTGRYLYVSYPDKTGMTEIDFNFSYNPPCAFTAFATCPIPPKVNRLPIVLKVGEKDPKGH</sequence>
<feature type="signal peptide" evidence="1">
    <location>
        <begin position="1"/>
        <end position="20"/>
    </location>
</feature>
<dbReference type="PANTHER" id="PTHR41913:SF1">
    <property type="entry name" value="DUF1684 DOMAIN-CONTAINING PROTEIN"/>
    <property type="match status" value="1"/>
</dbReference>
<feature type="chain" id="PRO_5047382157" evidence="1">
    <location>
        <begin position="21"/>
        <end position="289"/>
    </location>
</feature>
<accession>A0ABW0BTL2</accession>
<evidence type="ECO:0000313" key="2">
    <source>
        <dbReference type="EMBL" id="MFC5190918.1"/>
    </source>
</evidence>
<gene>
    <name evidence="2" type="ORF">ACFPIK_04010</name>
</gene>
<keyword evidence="1" id="KW-0732">Signal</keyword>
<dbReference type="PANTHER" id="PTHR41913">
    <property type="entry name" value="DUF1684 DOMAIN-CONTAINING PROTEIN"/>
    <property type="match status" value="1"/>
</dbReference>
<reference evidence="3" key="1">
    <citation type="journal article" date="2019" name="Int. J. Syst. Evol. Microbiol.">
        <title>The Global Catalogue of Microorganisms (GCM) 10K type strain sequencing project: providing services to taxonomists for standard genome sequencing and annotation.</title>
        <authorList>
            <consortium name="The Broad Institute Genomics Platform"/>
            <consortium name="The Broad Institute Genome Sequencing Center for Infectious Disease"/>
            <person name="Wu L."/>
            <person name="Ma J."/>
        </authorList>
    </citation>
    <scope>NUCLEOTIDE SEQUENCE [LARGE SCALE GENOMIC DNA]</scope>
    <source>
        <strain evidence="3">CGMCC 1.7030</strain>
    </source>
</reference>
<protein>
    <submittedName>
        <fullName evidence="2">DUF1684 domain-containing protein</fullName>
    </submittedName>
</protein>
<dbReference type="InterPro" id="IPR012467">
    <property type="entry name" value="DUF1684"/>
</dbReference>
<evidence type="ECO:0000313" key="3">
    <source>
        <dbReference type="Proteomes" id="UP001596163"/>
    </source>
</evidence>
<organism evidence="2 3">
    <name type="scientific">Algoriphagus aquatilis</name>
    <dbReference type="NCBI Taxonomy" id="490186"/>
    <lineage>
        <taxon>Bacteria</taxon>
        <taxon>Pseudomonadati</taxon>
        <taxon>Bacteroidota</taxon>
        <taxon>Cytophagia</taxon>
        <taxon>Cytophagales</taxon>
        <taxon>Cyclobacteriaceae</taxon>
        <taxon>Algoriphagus</taxon>
    </lineage>
</organism>
<proteinExistence type="predicted"/>
<dbReference type="RefSeq" id="WP_377912460.1">
    <property type="nucleotide sequence ID" value="NZ_JBHSKS010000002.1"/>
</dbReference>
<evidence type="ECO:0000256" key="1">
    <source>
        <dbReference type="SAM" id="SignalP"/>
    </source>
</evidence>
<name>A0ABW0BTL2_9BACT</name>
<comment type="caution">
    <text evidence="2">The sequence shown here is derived from an EMBL/GenBank/DDBJ whole genome shotgun (WGS) entry which is preliminary data.</text>
</comment>
<dbReference type="EMBL" id="JBHSKS010000002">
    <property type="protein sequence ID" value="MFC5190918.1"/>
    <property type="molecule type" value="Genomic_DNA"/>
</dbReference>
<keyword evidence="3" id="KW-1185">Reference proteome</keyword>
<dbReference type="Proteomes" id="UP001596163">
    <property type="component" value="Unassembled WGS sequence"/>
</dbReference>